<dbReference type="OrthoDB" id="3226250at2759"/>
<feature type="compositionally biased region" description="Acidic residues" evidence="1">
    <location>
        <begin position="552"/>
        <end position="562"/>
    </location>
</feature>
<feature type="compositionally biased region" description="Basic residues" evidence="1">
    <location>
        <begin position="340"/>
        <end position="351"/>
    </location>
</feature>
<feature type="compositionally biased region" description="Low complexity" evidence="1">
    <location>
        <begin position="409"/>
        <end position="419"/>
    </location>
</feature>
<evidence type="ECO:0000313" key="2">
    <source>
        <dbReference type="EMBL" id="GBE77954.1"/>
    </source>
</evidence>
<organism evidence="2 3">
    <name type="scientific">Sparassis crispa</name>
    <dbReference type="NCBI Taxonomy" id="139825"/>
    <lineage>
        <taxon>Eukaryota</taxon>
        <taxon>Fungi</taxon>
        <taxon>Dikarya</taxon>
        <taxon>Basidiomycota</taxon>
        <taxon>Agaricomycotina</taxon>
        <taxon>Agaricomycetes</taxon>
        <taxon>Polyporales</taxon>
        <taxon>Sparassidaceae</taxon>
        <taxon>Sparassis</taxon>
    </lineage>
</organism>
<dbReference type="InParanoid" id="A0A401G714"/>
<keyword evidence="3" id="KW-1185">Reference proteome</keyword>
<dbReference type="AlphaFoldDB" id="A0A401G714"/>
<reference evidence="2 3" key="1">
    <citation type="journal article" date="2018" name="Sci. Rep.">
        <title>Genome sequence of the cauliflower mushroom Sparassis crispa (Hanabiratake) and its association with beneficial usage.</title>
        <authorList>
            <person name="Kiyama R."/>
            <person name="Furutani Y."/>
            <person name="Kawaguchi K."/>
            <person name="Nakanishi T."/>
        </authorList>
    </citation>
    <scope>NUCLEOTIDE SEQUENCE [LARGE SCALE GENOMIC DNA]</scope>
</reference>
<feature type="region of interest" description="Disordered" evidence="1">
    <location>
        <begin position="317"/>
        <end position="422"/>
    </location>
</feature>
<accession>A0A401G714</accession>
<dbReference type="Proteomes" id="UP000287166">
    <property type="component" value="Unassembled WGS sequence"/>
</dbReference>
<sequence length="562" mass="64164">MDLLDQPFGPYRDGDILTETCKSVPTGVLELENVMLECGGEPIGLTECEPCQPEYAVSRIRAYGVRFRGVLKVKKLTWLTPWARKVLEDDVRNRDVQSRISSGGVARSTLTLDNIYARRLTIKVVVQGVKNMPAIYLFSKLVPNGLLLTSRDRNRQYEVKTMDVSTYKPSRLHLHRYRTLKVMQQLIKLDKQTNTDDPDGTPVIERTVFWFADLYLKHMAYAASASKQRFVYTSSDSDIEPDTNGQLKEGRQRTLRHLPRAEVLSLLATHAEWILADHSKRKKKYLNQDAWAEWVVDVRRGRREARNADVRWGVMDDAQLPATLTPEGSDADEDDIPAMPRRRGKAKKQKKQTQTPSSRTLSTASGSRSTTHHDVSRYGKNTSINAPNPTTLRTYDSDFSPESTPPASPSSSSASLPSRPSTPPNPEIMALLPIEFMYPPLLPLHFRWVCPAADCRYMINLLDMSDENCKALSDEDVRKMKAGGWVIRDRWVRRCFKTMVSAHYDDHLDQMGIVMWQEKKQWKIGWKKPQHHPPWPPRRELPATSHKGVKIEEEDVSLESSD</sequence>
<proteinExistence type="predicted"/>
<dbReference type="GeneID" id="38774871"/>
<feature type="region of interest" description="Disordered" evidence="1">
    <location>
        <begin position="527"/>
        <end position="562"/>
    </location>
</feature>
<feature type="compositionally biased region" description="Polar residues" evidence="1">
    <location>
        <begin position="379"/>
        <end position="394"/>
    </location>
</feature>
<dbReference type="RefSeq" id="XP_027608867.1">
    <property type="nucleotide sequence ID" value="XM_027753066.1"/>
</dbReference>
<comment type="caution">
    <text evidence="2">The sequence shown here is derived from an EMBL/GenBank/DDBJ whole genome shotgun (WGS) entry which is preliminary data.</text>
</comment>
<evidence type="ECO:0000256" key="1">
    <source>
        <dbReference type="SAM" id="MobiDB-lite"/>
    </source>
</evidence>
<evidence type="ECO:0000313" key="3">
    <source>
        <dbReference type="Proteomes" id="UP000287166"/>
    </source>
</evidence>
<feature type="compositionally biased region" description="Polar residues" evidence="1">
    <location>
        <begin position="356"/>
        <end position="369"/>
    </location>
</feature>
<gene>
    <name evidence="2" type="ORF">SCP_0108360</name>
</gene>
<name>A0A401G714_9APHY</name>
<protein>
    <submittedName>
        <fullName evidence="2">Uncharacterized protein</fullName>
    </submittedName>
</protein>
<dbReference type="EMBL" id="BFAD01000001">
    <property type="protein sequence ID" value="GBE77954.1"/>
    <property type="molecule type" value="Genomic_DNA"/>
</dbReference>